<evidence type="ECO:0000313" key="7">
    <source>
        <dbReference type="Proteomes" id="UP000009046"/>
    </source>
</evidence>
<evidence type="ECO:0000313" key="5">
    <source>
        <dbReference type="EMBL" id="EEB12492.1"/>
    </source>
</evidence>
<evidence type="ECO:0000256" key="3">
    <source>
        <dbReference type="PROSITE-ProRule" id="PRU00023"/>
    </source>
</evidence>
<dbReference type="InterPro" id="IPR036770">
    <property type="entry name" value="Ankyrin_rpt-contain_sf"/>
</dbReference>
<dbReference type="Pfam" id="PF12796">
    <property type="entry name" value="Ank_2"/>
    <property type="match status" value="1"/>
</dbReference>
<dbReference type="VEuPathDB" id="VectorBase:PHUM183610"/>
<sequence>MGQALSRFFQSGSALLSSGNHKIVSEETKKKIATVFDILRANPRVTVQRLEGLLSQIPKNENMLIVHNEEGYNLLQKCVGINNLEMVRWILSRNPDLNRGACSFPLHIACLKGFEECVEELLRHGARIDVEARMCWPGPHNQNCEERGKYLVPEECLTDGHFSRSSDKLQSAIYYAIDGDEVQILQLLMSLKEEHSSSFSQKKPMLHIACERAAWKCTKFLITERSEEINMCYDEYYPVHHAVLHDTKFLTLLIANHASTTVVTATEQMTLLHILFLIGRKSAEETLQTCRLLLDNGLRELINAPDSLGNTPLHGLIVRYALEEARYGYHHDNQPWNKWDMMHLVRYLLQNGAKPSINQPGNSALAYVLRHVKDWEFRYDLLDMLLQDGGNPNIAGRDGSVPLMVCLVPLINKDPLYHFTHSMKVCYLNCVRILCKHGANPNCSSRSNLTPLHVLVFTASENIPLSREKEKALNFEFIRNLLILLLQYGLDPNVGVSQRTPHILQSIVEMVKNTRIPSDINDVYDLILTLIQYGANPNVNIANSGPTIFYHSQVNLFTKKSCKHVLGYYVHLISRKEEILIDSHQRFARILNLFYMCMDHVELYSCLKLLFAQQSGIVPSKGSQILCNIIKDMYSKPRTLKQISRVSIYNFLHRKPGVYVSKLPLPNVLKEYFINFEP</sequence>
<dbReference type="PROSITE" id="PS50225">
    <property type="entry name" value="SOCS"/>
    <property type="match status" value="1"/>
</dbReference>
<dbReference type="PANTHER" id="PTHR24198:SF165">
    <property type="entry name" value="ANKYRIN REPEAT-CONTAINING PROTEIN-RELATED"/>
    <property type="match status" value="1"/>
</dbReference>
<dbReference type="InterPro" id="IPR036036">
    <property type="entry name" value="SOCS_box-like_dom_sf"/>
</dbReference>
<evidence type="ECO:0000256" key="2">
    <source>
        <dbReference type="ARBA" id="ARBA00023043"/>
    </source>
</evidence>
<dbReference type="InterPro" id="IPR002110">
    <property type="entry name" value="Ankyrin_rpt"/>
</dbReference>
<reference evidence="6" key="3">
    <citation type="submission" date="2021-02" db="UniProtKB">
        <authorList>
            <consortium name="EnsemblMetazoa"/>
        </authorList>
    </citation>
    <scope>IDENTIFICATION</scope>
    <source>
        <strain evidence="6">USDA</strain>
    </source>
</reference>
<dbReference type="Proteomes" id="UP000009046">
    <property type="component" value="Unassembled WGS sequence"/>
</dbReference>
<keyword evidence="7" id="KW-1185">Reference proteome</keyword>
<dbReference type="InParanoid" id="E0VGI6"/>
<dbReference type="InterPro" id="IPR001496">
    <property type="entry name" value="SOCS_box"/>
</dbReference>
<keyword evidence="2 3" id="KW-0040">ANK repeat</keyword>
<dbReference type="Gene3D" id="1.25.40.20">
    <property type="entry name" value="Ankyrin repeat-containing domain"/>
    <property type="match status" value="3"/>
</dbReference>
<dbReference type="SUPFAM" id="SSF48403">
    <property type="entry name" value="Ankyrin repeat"/>
    <property type="match status" value="2"/>
</dbReference>
<evidence type="ECO:0000256" key="1">
    <source>
        <dbReference type="ARBA" id="ARBA00022737"/>
    </source>
</evidence>
<dbReference type="SUPFAM" id="SSF158235">
    <property type="entry name" value="SOCS box-like"/>
    <property type="match status" value="1"/>
</dbReference>
<dbReference type="Pfam" id="PF07525">
    <property type="entry name" value="SOCS_box"/>
    <property type="match status" value="1"/>
</dbReference>
<dbReference type="KEGG" id="phu:Phum_PHUM183610"/>
<name>E0VGI6_PEDHC</name>
<dbReference type="CDD" id="cd03716">
    <property type="entry name" value="SOCS_ASB_like"/>
    <property type="match status" value="1"/>
</dbReference>
<dbReference type="SMART" id="SM00248">
    <property type="entry name" value="ANK"/>
    <property type="match status" value="9"/>
</dbReference>
<dbReference type="GO" id="GO:0035556">
    <property type="term" value="P:intracellular signal transduction"/>
    <property type="evidence" value="ECO:0007669"/>
    <property type="project" value="InterPro"/>
</dbReference>
<reference evidence="5" key="1">
    <citation type="submission" date="2007-04" db="EMBL/GenBank/DDBJ databases">
        <title>Annotation of Pediculus humanus corporis strain USDA.</title>
        <authorList>
            <person name="Kirkness E."/>
            <person name="Hannick L."/>
            <person name="Hass B."/>
            <person name="Bruggner R."/>
            <person name="Lawson D."/>
            <person name="Bidwell S."/>
            <person name="Joardar V."/>
            <person name="Caler E."/>
            <person name="Walenz B."/>
            <person name="Inman J."/>
            <person name="Schobel S."/>
            <person name="Galinsky K."/>
            <person name="Amedeo P."/>
            <person name="Strausberg R."/>
        </authorList>
    </citation>
    <scope>NUCLEOTIDE SEQUENCE</scope>
    <source>
        <strain evidence="5">USDA</strain>
    </source>
</reference>
<dbReference type="OMA" id="HVRDWEF"/>
<organism>
    <name type="scientific">Pediculus humanus subsp. corporis</name>
    <name type="common">Body louse</name>
    <dbReference type="NCBI Taxonomy" id="121224"/>
    <lineage>
        <taxon>Eukaryota</taxon>
        <taxon>Metazoa</taxon>
        <taxon>Ecdysozoa</taxon>
        <taxon>Arthropoda</taxon>
        <taxon>Hexapoda</taxon>
        <taxon>Insecta</taxon>
        <taxon>Pterygota</taxon>
        <taxon>Neoptera</taxon>
        <taxon>Paraneoptera</taxon>
        <taxon>Psocodea</taxon>
        <taxon>Troctomorpha</taxon>
        <taxon>Phthiraptera</taxon>
        <taxon>Anoplura</taxon>
        <taxon>Pediculidae</taxon>
        <taxon>Pediculus</taxon>
    </lineage>
</organism>
<feature type="repeat" description="ANK" evidence="3">
    <location>
        <begin position="105"/>
        <end position="133"/>
    </location>
</feature>
<dbReference type="eggNOG" id="KOG0504">
    <property type="taxonomic scope" value="Eukaryota"/>
</dbReference>
<keyword evidence="1" id="KW-0677">Repeat</keyword>
<dbReference type="PROSITE" id="PS50088">
    <property type="entry name" value="ANK_REPEAT"/>
    <property type="match status" value="1"/>
</dbReference>
<reference evidence="5" key="2">
    <citation type="submission" date="2007-04" db="EMBL/GenBank/DDBJ databases">
        <title>The genome of the human body louse.</title>
        <authorList>
            <consortium name="The Human Body Louse Genome Consortium"/>
            <person name="Kirkness E."/>
            <person name="Walenz B."/>
            <person name="Hass B."/>
            <person name="Bruggner R."/>
            <person name="Strausberg R."/>
        </authorList>
    </citation>
    <scope>NUCLEOTIDE SEQUENCE</scope>
    <source>
        <strain evidence="5">USDA</strain>
    </source>
</reference>
<dbReference type="OrthoDB" id="3246549at2759"/>
<protein>
    <recommendedName>
        <fullName evidence="4">SOCS box domain-containing protein</fullName>
    </recommendedName>
</protein>
<dbReference type="STRING" id="121224.E0VGI6"/>
<gene>
    <name evidence="6" type="primary">8240014</name>
    <name evidence="5" type="ORF">Phum_PHUM183610</name>
</gene>
<accession>E0VGI6</accession>
<feature type="domain" description="SOCS box" evidence="4">
    <location>
        <begin position="625"/>
        <end position="678"/>
    </location>
</feature>
<dbReference type="PROSITE" id="PS50297">
    <property type="entry name" value="ANK_REP_REGION"/>
    <property type="match status" value="1"/>
</dbReference>
<dbReference type="EnsemblMetazoa" id="PHUM183610-RA">
    <property type="protein sequence ID" value="PHUM183610-PA"/>
    <property type="gene ID" value="PHUM183610"/>
</dbReference>
<dbReference type="HOGENOM" id="CLU_410642_0_0_1"/>
<dbReference type="GeneID" id="8240014"/>
<dbReference type="EMBL" id="AAZO01002132">
    <property type="status" value="NOT_ANNOTATED_CDS"/>
    <property type="molecule type" value="Genomic_DNA"/>
</dbReference>
<dbReference type="AlphaFoldDB" id="E0VGI6"/>
<dbReference type="EMBL" id="DS235143">
    <property type="protein sequence ID" value="EEB12492.1"/>
    <property type="molecule type" value="Genomic_DNA"/>
</dbReference>
<evidence type="ECO:0000313" key="6">
    <source>
        <dbReference type="EnsemblMetazoa" id="PHUM183610-PA"/>
    </source>
</evidence>
<proteinExistence type="predicted"/>
<evidence type="ECO:0000259" key="4">
    <source>
        <dbReference type="PROSITE" id="PS50225"/>
    </source>
</evidence>
<dbReference type="PANTHER" id="PTHR24198">
    <property type="entry name" value="ANKYRIN REPEAT AND PROTEIN KINASE DOMAIN-CONTAINING PROTEIN"/>
    <property type="match status" value="1"/>
</dbReference>
<dbReference type="RefSeq" id="XP_002425230.1">
    <property type="nucleotide sequence ID" value="XM_002425185.1"/>
</dbReference>
<dbReference type="CTD" id="8240014"/>